<dbReference type="RefSeq" id="WP_212555171.1">
    <property type="nucleotide sequence ID" value="NZ_JAGXOE010000099.1"/>
</dbReference>
<evidence type="ECO:0000259" key="6">
    <source>
        <dbReference type="PROSITE" id="PS51898"/>
    </source>
</evidence>
<keyword evidence="3" id="KW-0233">DNA recombination</keyword>
<organism evidence="8 9">
    <name type="scientific">Tsukamurella paurometabola</name>
    <name type="common">Corynebacterium paurometabolum</name>
    <dbReference type="NCBI Taxonomy" id="2061"/>
    <lineage>
        <taxon>Bacteria</taxon>
        <taxon>Bacillati</taxon>
        <taxon>Actinomycetota</taxon>
        <taxon>Actinomycetes</taxon>
        <taxon>Mycobacteriales</taxon>
        <taxon>Tsukamurellaceae</taxon>
        <taxon>Tsukamurella</taxon>
    </lineage>
</organism>
<comment type="caution">
    <text evidence="8">The sequence shown here is derived from an EMBL/GenBank/DDBJ whole genome shotgun (WGS) entry which is preliminary data.</text>
</comment>
<keyword evidence="9" id="KW-1185">Reference proteome</keyword>
<evidence type="ECO:0000259" key="7">
    <source>
        <dbReference type="PROSITE" id="PS51900"/>
    </source>
</evidence>
<proteinExistence type="inferred from homology"/>
<evidence type="ECO:0000256" key="1">
    <source>
        <dbReference type="ARBA" id="ARBA00008857"/>
    </source>
</evidence>
<dbReference type="PROSITE" id="PS51898">
    <property type="entry name" value="TYR_RECOMBINASE"/>
    <property type="match status" value="1"/>
</dbReference>
<dbReference type="Proteomes" id="UP000676853">
    <property type="component" value="Unassembled WGS sequence"/>
</dbReference>
<evidence type="ECO:0000313" key="9">
    <source>
        <dbReference type="Proteomes" id="UP000676853"/>
    </source>
</evidence>
<evidence type="ECO:0000256" key="4">
    <source>
        <dbReference type="PROSITE-ProRule" id="PRU01248"/>
    </source>
</evidence>
<keyword evidence="2 4" id="KW-0238">DNA-binding</keyword>
<name>A0ABS5NIA5_TSUPA</name>
<dbReference type="SUPFAM" id="SSF56349">
    <property type="entry name" value="DNA breaking-rejoining enzymes"/>
    <property type="match status" value="1"/>
</dbReference>
<comment type="similarity">
    <text evidence="1">Belongs to the 'phage' integrase family.</text>
</comment>
<dbReference type="InterPro" id="IPR002104">
    <property type="entry name" value="Integrase_catalytic"/>
</dbReference>
<dbReference type="PROSITE" id="PS51900">
    <property type="entry name" value="CB"/>
    <property type="match status" value="1"/>
</dbReference>
<dbReference type="InterPro" id="IPR050090">
    <property type="entry name" value="Tyrosine_recombinase_XerCD"/>
</dbReference>
<feature type="domain" description="Tyr recombinase" evidence="6">
    <location>
        <begin position="177"/>
        <end position="370"/>
    </location>
</feature>
<evidence type="ECO:0000313" key="8">
    <source>
        <dbReference type="EMBL" id="MBS4104026.1"/>
    </source>
</evidence>
<gene>
    <name evidence="8" type="ORF">KFZ73_22640</name>
</gene>
<dbReference type="PANTHER" id="PTHR30349">
    <property type="entry name" value="PHAGE INTEGRASE-RELATED"/>
    <property type="match status" value="1"/>
</dbReference>
<dbReference type="Gene3D" id="1.10.443.10">
    <property type="entry name" value="Intergrase catalytic core"/>
    <property type="match status" value="1"/>
</dbReference>
<feature type="region of interest" description="Disordered" evidence="5">
    <location>
        <begin position="1"/>
        <end position="25"/>
    </location>
</feature>
<dbReference type="EMBL" id="JAGXOE010000099">
    <property type="protein sequence ID" value="MBS4104026.1"/>
    <property type="molecule type" value="Genomic_DNA"/>
</dbReference>
<protein>
    <submittedName>
        <fullName evidence="8">Site-specific integrase</fullName>
    </submittedName>
</protein>
<reference evidence="8 9" key="1">
    <citation type="submission" date="2021-04" db="EMBL/GenBank/DDBJ databases">
        <title>Whole genome sequence analysis of a thiophenic sulfur metabolizing bacteria.</title>
        <authorList>
            <person name="Akhtar N."/>
            <person name="Akram J."/>
            <person name="Aslam A."/>
        </authorList>
    </citation>
    <scope>NUCLEOTIDE SEQUENCE [LARGE SCALE GENOMIC DNA]</scope>
    <source>
        <strain evidence="8 9">3OW</strain>
    </source>
</reference>
<dbReference type="PANTHER" id="PTHR30349:SF64">
    <property type="entry name" value="PROPHAGE INTEGRASE INTD-RELATED"/>
    <property type="match status" value="1"/>
</dbReference>
<dbReference type="InterPro" id="IPR044068">
    <property type="entry name" value="CB"/>
</dbReference>
<dbReference type="Gene3D" id="1.10.150.130">
    <property type="match status" value="1"/>
</dbReference>
<dbReference type="Pfam" id="PF00589">
    <property type="entry name" value="Phage_integrase"/>
    <property type="match status" value="1"/>
</dbReference>
<sequence length="387" mass="43170">MQTRNRRAGVEDRWTRADGQPSARHGKGLRWMGRYVDDEGQEHTKSFARKIDAKTWIEDQSAALVTGTYVDPKRGIITFSSFYREWSEQQAHWTNGTRAAMNLAANGVTFGNKAFAKLDETDVQRWIKSMVDAGLEPSTIRTRYANVRTVIRAAMRGRKRCLSFDPTDGVPLPRATGRIRIPTPDEVRALLTAAGPEFEAFVALCAFAGLRLGEAAALRVSDVKFLELEIHVEQQVQRANGKEVEIRAPKYGSVRTVATDEGLTRILARHVADRVPGEDPNRWMFPGEGEHPMHQNSVGYRWRKARVDAGLDWAPHLHDLRHFFASGLIASGCDVVTVQKALGHKSASVTLNTYSHLWPDASDRTRKATKSLLASVFAERPAKATAD</sequence>
<dbReference type="InterPro" id="IPR011010">
    <property type="entry name" value="DNA_brk_join_enz"/>
</dbReference>
<dbReference type="CDD" id="cd01189">
    <property type="entry name" value="INT_ICEBs1_C_like"/>
    <property type="match status" value="1"/>
</dbReference>
<accession>A0ABS5NIA5</accession>
<evidence type="ECO:0000256" key="5">
    <source>
        <dbReference type="SAM" id="MobiDB-lite"/>
    </source>
</evidence>
<evidence type="ECO:0000256" key="3">
    <source>
        <dbReference type="ARBA" id="ARBA00023172"/>
    </source>
</evidence>
<evidence type="ECO:0000256" key="2">
    <source>
        <dbReference type="ARBA" id="ARBA00023125"/>
    </source>
</evidence>
<dbReference type="InterPro" id="IPR010998">
    <property type="entry name" value="Integrase_recombinase_N"/>
</dbReference>
<feature type="domain" description="Core-binding (CB)" evidence="7">
    <location>
        <begin position="77"/>
        <end position="155"/>
    </location>
</feature>
<dbReference type="InterPro" id="IPR013762">
    <property type="entry name" value="Integrase-like_cat_sf"/>
</dbReference>